<evidence type="ECO:0000313" key="2">
    <source>
        <dbReference type="EMBL" id="RYR46804.1"/>
    </source>
</evidence>
<dbReference type="SUPFAM" id="SSF46785">
    <property type="entry name" value="Winged helix' DNA-binding domain"/>
    <property type="match status" value="1"/>
</dbReference>
<dbReference type="Pfam" id="PF08100">
    <property type="entry name" value="Dimerisation"/>
    <property type="match status" value="1"/>
</dbReference>
<dbReference type="STRING" id="3818.A0A445C789"/>
<evidence type="ECO:0000313" key="3">
    <source>
        <dbReference type="Proteomes" id="UP000289738"/>
    </source>
</evidence>
<dbReference type="AlphaFoldDB" id="A0A445C789"/>
<organism evidence="2 3">
    <name type="scientific">Arachis hypogaea</name>
    <name type="common">Peanut</name>
    <dbReference type="NCBI Taxonomy" id="3818"/>
    <lineage>
        <taxon>Eukaryota</taxon>
        <taxon>Viridiplantae</taxon>
        <taxon>Streptophyta</taxon>
        <taxon>Embryophyta</taxon>
        <taxon>Tracheophyta</taxon>
        <taxon>Spermatophyta</taxon>
        <taxon>Magnoliopsida</taxon>
        <taxon>eudicotyledons</taxon>
        <taxon>Gunneridae</taxon>
        <taxon>Pentapetalae</taxon>
        <taxon>rosids</taxon>
        <taxon>fabids</taxon>
        <taxon>Fabales</taxon>
        <taxon>Fabaceae</taxon>
        <taxon>Papilionoideae</taxon>
        <taxon>50 kb inversion clade</taxon>
        <taxon>dalbergioids sensu lato</taxon>
        <taxon>Dalbergieae</taxon>
        <taxon>Pterocarpus clade</taxon>
        <taxon>Arachis</taxon>
    </lineage>
</organism>
<dbReference type="EMBL" id="SDMP01000007">
    <property type="protein sequence ID" value="RYR46804.1"/>
    <property type="molecule type" value="Genomic_DNA"/>
</dbReference>
<dbReference type="Proteomes" id="UP000289738">
    <property type="component" value="Chromosome A07"/>
</dbReference>
<sequence>MESQSGDKASKLLQAQSHECNRIFSFINSISFKCAVDLGILEAINNYGQPMPFSKLIASLLIIPPSKTSFIQRLMRILIQSGFFVTKNVADKDLEVCYVLIDSYMLHCCLRTTL</sequence>
<name>A0A445C789_ARAHY</name>
<proteinExistence type="predicted"/>
<accession>A0A445C789</accession>
<dbReference type="InterPro" id="IPR036388">
    <property type="entry name" value="WH-like_DNA-bd_sf"/>
</dbReference>
<reference evidence="2 3" key="1">
    <citation type="submission" date="2019-01" db="EMBL/GenBank/DDBJ databases">
        <title>Sequencing of cultivated peanut Arachis hypogaea provides insights into genome evolution and oil improvement.</title>
        <authorList>
            <person name="Chen X."/>
        </authorList>
    </citation>
    <scope>NUCLEOTIDE SEQUENCE [LARGE SCALE GENOMIC DNA]</scope>
    <source>
        <strain evidence="3">cv. Fuhuasheng</strain>
        <tissue evidence="2">Leaves</tissue>
    </source>
</reference>
<dbReference type="InterPro" id="IPR036390">
    <property type="entry name" value="WH_DNA-bd_sf"/>
</dbReference>
<keyword evidence="3" id="KW-1185">Reference proteome</keyword>
<dbReference type="InterPro" id="IPR012967">
    <property type="entry name" value="COMT_dimerisation"/>
</dbReference>
<protein>
    <recommendedName>
        <fullName evidence="1">O-methyltransferase dimerisation domain-containing protein</fullName>
    </recommendedName>
</protein>
<comment type="caution">
    <text evidence="2">The sequence shown here is derived from an EMBL/GenBank/DDBJ whole genome shotgun (WGS) entry which is preliminary data.</text>
</comment>
<dbReference type="GO" id="GO:0046983">
    <property type="term" value="F:protein dimerization activity"/>
    <property type="evidence" value="ECO:0007669"/>
    <property type="project" value="InterPro"/>
</dbReference>
<gene>
    <name evidence="2" type="ORF">Ahy_A07g032630</name>
</gene>
<dbReference type="Gene3D" id="1.10.10.10">
    <property type="entry name" value="Winged helix-like DNA-binding domain superfamily/Winged helix DNA-binding domain"/>
    <property type="match status" value="1"/>
</dbReference>
<evidence type="ECO:0000259" key="1">
    <source>
        <dbReference type="Pfam" id="PF08100"/>
    </source>
</evidence>
<feature type="domain" description="O-methyltransferase dimerisation" evidence="1">
    <location>
        <begin position="23"/>
        <end position="91"/>
    </location>
</feature>